<dbReference type="AlphaFoldDB" id="A0A2T7CWE8"/>
<dbReference type="Proteomes" id="UP000244336">
    <property type="component" value="Chromosome 7"/>
</dbReference>
<name>A0A2T7CWE8_9POAL</name>
<accession>A0A2T7CWE8</accession>
<dbReference type="EMBL" id="CM009755">
    <property type="protein sequence ID" value="PUZ47672.1"/>
    <property type="molecule type" value="Genomic_DNA"/>
</dbReference>
<evidence type="ECO:0000256" key="1">
    <source>
        <dbReference type="SAM" id="MobiDB-lite"/>
    </source>
</evidence>
<protein>
    <submittedName>
        <fullName evidence="2">Uncharacterized protein</fullName>
    </submittedName>
</protein>
<evidence type="ECO:0000313" key="3">
    <source>
        <dbReference type="Proteomes" id="UP000244336"/>
    </source>
</evidence>
<feature type="region of interest" description="Disordered" evidence="1">
    <location>
        <begin position="36"/>
        <end position="78"/>
    </location>
</feature>
<keyword evidence="3" id="KW-1185">Reference proteome</keyword>
<gene>
    <name evidence="2" type="ORF">GQ55_7G185400</name>
</gene>
<reference evidence="2 3" key="1">
    <citation type="submission" date="2018-04" db="EMBL/GenBank/DDBJ databases">
        <title>WGS assembly of Panicum hallii var. hallii HAL2.</title>
        <authorList>
            <person name="Lovell J."/>
            <person name="Jenkins J."/>
            <person name="Lowry D."/>
            <person name="Mamidi S."/>
            <person name="Sreedasyam A."/>
            <person name="Weng X."/>
            <person name="Barry K."/>
            <person name="Bonette J."/>
            <person name="Campitelli B."/>
            <person name="Daum C."/>
            <person name="Gordon S."/>
            <person name="Gould B."/>
            <person name="Lipzen A."/>
            <person name="MacQueen A."/>
            <person name="Palacio-Mejia J."/>
            <person name="Plott C."/>
            <person name="Shakirov E."/>
            <person name="Shu S."/>
            <person name="Yoshinaga Y."/>
            <person name="Zane M."/>
            <person name="Rokhsar D."/>
            <person name="Grimwood J."/>
            <person name="Schmutz J."/>
            <person name="Juenger T."/>
        </authorList>
    </citation>
    <scope>NUCLEOTIDE SEQUENCE [LARGE SCALE GENOMIC DNA]</scope>
    <source>
        <strain evidence="3">cv. HAL2</strain>
    </source>
</reference>
<feature type="region of interest" description="Disordered" evidence="1">
    <location>
        <begin position="95"/>
        <end position="152"/>
    </location>
</feature>
<proteinExistence type="predicted"/>
<sequence>MAPPPFHPLFSLNTPASFPRAAGMLPCATRAPLLHHPCSRPHATQASPRRDPELHPAPSELPLGGSSTSAAACAPAPAHHPSFPWRELELHPAPRVLPPAGRETELRPMPPGLHPQSTPVPDRAPTPHEIRPCTARPHGKRRRGSGTGRSARFCGIEPSRIRREYSLFRMAPSPHAGRCSGWSWRRVLVEGQAPGSSSATRIVDRAG</sequence>
<dbReference type="Gramene" id="PUZ47672">
    <property type="protein sequence ID" value="PUZ47672"/>
    <property type="gene ID" value="GQ55_7G185400"/>
</dbReference>
<organism evidence="2 3">
    <name type="scientific">Panicum hallii var. hallii</name>
    <dbReference type="NCBI Taxonomy" id="1504633"/>
    <lineage>
        <taxon>Eukaryota</taxon>
        <taxon>Viridiplantae</taxon>
        <taxon>Streptophyta</taxon>
        <taxon>Embryophyta</taxon>
        <taxon>Tracheophyta</taxon>
        <taxon>Spermatophyta</taxon>
        <taxon>Magnoliopsida</taxon>
        <taxon>Liliopsida</taxon>
        <taxon>Poales</taxon>
        <taxon>Poaceae</taxon>
        <taxon>PACMAD clade</taxon>
        <taxon>Panicoideae</taxon>
        <taxon>Panicodae</taxon>
        <taxon>Paniceae</taxon>
        <taxon>Panicinae</taxon>
        <taxon>Panicum</taxon>
        <taxon>Panicum sect. Panicum</taxon>
    </lineage>
</organism>
<feature type="compositionally biased region" description="Low complexity" evidence="1">
    <location>
        <begin position="66"/>
        <end position="78"/>
    </location>
</feature>
<evidence type="ECO:0000313" key="2">
    <source>
        <dbReference type="EMBL" id="PUZ47672.1"/>
    </source>
</evidence>